<dbReference type="PANTHER" id="PTHR15263:SF1">
    <property type="entry name" value="NF-KAPPA-B INHIBITOR-LIKE PROTEIN 1"/>
    <property type="match status" value="1"/>
</dbReference>
<evidence type="ECO:0000313" key="7">
    <source>
        <dbReference type="EMBL" id="KAJ3179827.1"/>
    </source>
</evidence>
<accession>A0AAD5TLB1</accession>
<keyword evidence="3" id="KW-0677">Repeat</keyword>
<feature type="region of interest" description="Disordered" evidence="6">
    <location>
        <begin position="1"/>
        <end position="77"/>
    </location>
</feature>
<reference evidence="7" key="1">
    <citation type="submission" date="2020-05" db="EMBL/GenBank/DDBJ databases">
        <title>Phylogenomic resolution of chytrid fungi.</title>
        <authorList>
            <person name="Stajich J.E."/>
            <person name="Amses K."/>
            <person name="Simmons R."/>
            <person name="Seto K."/>
            <person name="Myers J."/>
            <person name="Bonds A."/>
            <person name="Quandt C.A."/>
            <person name="Barry K."/>
            <person name="Liu P."/>
            <person name="Grigoriev I."/>
            <person name="Longcore J.E."/>
            <person name="James T.Y."/>
        </authorList>
    </citation>
    <scope>NUCLEOTIDE SEQUENCE</scope>
    <source>
        <strain evidence="7">JEL0379</strain>
    </source>
</reference>
<name>A0AAD5TLB1_9FUNG</name>
<dbReference type="PANTHER" id="PTHR15263">
    <property type="entry name" value="I-KAPPA-B-LIKE PROTEIN IKBL"/>
    <property type="match status" value="1"/>
</dbReference>
<dbReference type="InterPro" id="IPR038753">
    <property type="entry name" value="NFKBIL1"/>
</dbReference>
<evidence type="ECO:0000256" key="3">
    <source>
        <dbReference type="ARBA" id="ARBA00022737"/>
    </source>
</evidence>
<evidence type="ECO:0000256" key="1">
    <source>
        <dbReference type="ARBA" id="ARBA00004123"/>
    </source>
</evidence>
<feature type="compositionally biased region" description="Polar residues" evidence="6">
    <location>
        <begin position="41"/>
        <end position="64"/>
    </location>
</feature>
<dbReference type="EMBL" id="JADGJQ010000019">
    <property type="protein sequence ID" value="KAJ3179827.1"/>
    <property type="molecule type" value="Genomic_DNA"/>
</dbReference>
<evidence type="ECO:0000256" key="6">
    <source>
        <dbReference type="SAM" id="MobiDB-lite"/>
    </source>
</evidence>
<keyword evidence="8" id="KW-1185">Reference proteome</keyword>
<dbReference type="GO" id="GO:0043124">
    <property type="term" value="P:negative regulation of canonical NF-kappaB signal transduction"/>
    <property type="evidence" value="ECO:0007669"/>
    <property type="project" value="InterPro"/>
</dbReference>
<dbReference type="GO" id="GO:0005634">
    <property type="term" value="C:nucleus"/>
    <property type="evidence" value="ECO:0007669"/>
    <property type="project" value="UniProtKB-SubCell"/>
</dbReference>
<sequence length="286" mass="32592">MPKAASSRLRFKNEEEARKLRRERKHAAKAQRRAEKAREFVNSTAERQETPSLSATAGTFFTTHDSSDDGGVPWHRARKPDSAEFVSLWDDVDEDEMVYDSRQAQWARTSAEQAEEDAVFESYDAWASRIAAEMRRKGGRQTDEGVEDRRQKFSKLKDSETKTAASFLQEEAARKQKSLQRDRLAYRTAWSALSNAKGTATLGVKDVPVPVESGQTVARESVFSFFFAGCDFSVEEKRKMLRDSLLLWHPDKFAKRKPLFRADVWDKVTLLVNNVSQALNAIYADL</sequence>
<dbReference type="Proteomes" id="UP001212152">
    <property type="component" value="Unassembled WGS sequence"/>
</dbReference>
<keyword evidence="2" id="KW-0597">Phosphoprotein</keyword>
<protein>
    <submittedName>
        <fullName evidence="7">Uncharacterized protein</fullName>
    </submittedName>
</protein>
<feature type="compositionally biased region" description="Basic residues" evidence="6">
    <location>
        <begin position="19"/>
        <end position="31"/>
    </location>
</feature>
<keyword evidence="5" id="KW-0539">Nucleus</keyword>
<comment type="caution">
    <text evidence="7">The sequence shown here is derived from an EMBL/GenBank/DDBJ whole genome shotgun (WGS) entry which is preliminary data.</text>
</comment>
<dbReference type="AlphaFoldDB" id="A0AAD5TLB1"/>
<proteinExistence type="predicted"/>
<evidence type="ECO:0000256" key="4">
    <source>
        <dbReference type="ARBA" id="ARBA00023043"/>
    </source>
</evidence>
<gene>
    <name evidence="7" type="ORF">HDU87_002395</name>
</gene>
<organism evidence="7 8">
    <name type="scientific">Geranomyces variabilis</name>
    <dbReference type="NCBI Taxonomy" id="109894"/>
    <lineage>
        <taxon>Eukaryota</taxon>
        <taxon>Fungi</taxon>
        <taxon>Fungi incertae sedis</taxon>
        <taxon>Chytridiomycota</taxon>
        <taxon>Chytridiomycota incertae sedis</taxon>
        <taxon>Chytridiomycetes</taxon>
        <taxon>Spizellomycetales</taxon>
        <taxon>Powellomycetaceae</taxon>
        <taxon>Geranomyces</taxon>
    </lineage>
</organism>
<evidence type="ECO:0000256" key="5">
    <source>
        <dbReference type="ARBA" id="ARBA00023242"/>
    </source>
</evidence>
<keyword evidence="4" id="KW-0040">ANK repeat</keyword>
<evidence type="ECO:0000313" key="8">
    <source>
        <dbReference type="Proteomes" id="UP001212152"/>
    </source>
</evidence>
<comment type="subcellular location">
    <subcellularLocation>
        <location evidence="1">Nucleus</location>
    </subcellularLocation>
</comment>
<evidence type="ECO:0000256" key="2">
    <source>
        <dbReference type="ARBA" id="ARBA00022553"/>
    </source>
</evidence>